<proteinExistence type="predicted"/>
<dbReference type="EMBL" id="PFMR01000191">
    <property type="protein sequence ID" value="PIZ16377.1"/>
    <property type="molecule type" value="Genomic_DNA"/>
</dbReference>
<reference evidence="2" key="1">
    <citation type="submission" date="2017-09" db="EMBL/GenBank/DDBJ databases">
        <title>Depth-based differentiation of microbial function through sediment-hosted aquifers and enrichment of novel symbionts in the deep terrestrial subsurface.</title>
        <authorList>
            <person name="Probst A.J."/>
            <person name="Ladd B."/>
            <person name="Jarett J.K."/>
            <person name="Geller-Mcgrath D.E."/>
            <person name="Sieber C.M.K."/>
            <person name="Emerson J.B."/>
            <person name="Anantharaman K."/>
            <person name="Thomas B.C."/>
            <person name="Malmstrom R."/>
            <person name="Stieglmeier M."/>
            <person name="Klingl A."/>
            <person name="Woyke T."/>
            <person name="Ryan C.M."/>
            <person name="Banfield J.F."/>
        </authorList>
    </citation>
    <scope>NUCLEOTIDE SEQUENCE [LARGE SCALE GENOMIC DNA]</scope>
</reference>
<comment type="caution">
    <text evidence="1">The sequence shown here is derived from an EMBL/GenBank/DDBJ whole genome shotgun (WGS) entry which is preliminary data.</text>
</comment>
<organism evidence="1 2">
    <name type="scientific">Candidatus Desantisbacteria bacterium CG_4_10_14_0_8_um_filter_48_22</name>
    <dbReference type="NCBI Taxonomy" id="1974543"/>
    <lineage>
        <taxon>Bacteria</taxon>
        <taxon>Candidatus Desantisiibacteriota</taxon>
    </lineage>
</organism>
<evidence type="ECO:0008006" key="3">
    <source>
        <dbReference type="Google" id="ProtNLM"/>
    </source>
</evidence>
<sequence length="108" mass="12260">METIENKKERIKLTPEQLFNVYMECIAPGAPVKMILQRNGLVPWDLVAIRKKVKAAAIEALSRKGKPGRKQQVIPVEQYQRVARQLEETKDALAAVGHELSLLKKRTD</sequence>
<dbReference type="AlphaFoldDB" id="A0A2M7SA07"/>
<protein>
    <recommendedName>
        <fullName evidence="3">Transposase</fullName>
    </recommendedName>
</protein>
<gene>
    <name evidence="1" type="ORF">COY52_07205</name>
</gene>
<name>A0A2M7SA07_9BACT</name>
<accession>A0A2M7SA07</accession>
<evidence type="ECO:0000313" key="1">
    <source>
        <dbReference type="EMBL" id="PIZ16377.1"/>
    </source>
</evidence>
<evidence type="ECO:0000313" key="2">
    <source>
        <dbReference type="Proteomes" id="UP000229307"/>
    </source>
</evidence>
<dbReference type="Proteomes" id="UP000229307">
    <property type="component" value="Unassembled WGS sequence"/>
</dbReference>